<accession>A0ABW0GQR4</accession>
<gene>
    <name evidence="2" type="ORF">ACFPJ6_16215</name>
</gene>
<dbReference type="PROSITE" id="PS51257">
    <property type="entry name" value="PROKAR_LIPOPROTEIN"/>
    <property type="match status" value="1"/>
</dbReference>
<keyword evidence="1" id="KW-0732">Signal</keyword>
<dbReference type="RefSeq" id="WP_340271706.1">
    <property type="nucleotide sequence ID" value="NZ_JBBEOG010000015.1"/>
</dbReference>
<protein>
    <submittedName>
        <fullName evidence="2">Arylsulfotransferase family protein</fullName>
    </submittedName>
</protein>
<sequence>MRPTRPPRPLRRTALAGGLVLALAGCSVTVSLGSDAARLAEEAEHAVWVYPRAGAGHVHPDTTVSFRGATPAGLGDVTVTGSASGDHPGTLRAHPDGDGVTFVPDEPFDAGETVTVRTDADVVGADEDGAFELGVFTPVDLGGGEGSAPVPDGTHRPARELRTAPGAGVADVRVELGEDAGPDGLVLGSAGENGEGVADQVVLLRPDGGLVFSSAARAGSADGTENASVQVLDGEPVLTWFEGESTEVLGAFRGRFVVVDDTYTEIASLEGENGYEPDLHELRITDRGTAVYTCYVPQRVDLTDLGGPVDGVVVDSVVQEVDLDTGDVLFEWHALDDLDPGTALEPVRGSSLDATHINSIDEDRHGDLLLSLRHVSSLVQVDRGSATVQWGIGGGDPTGDWSDGVERPDFPYLDLDGTPPSYQHDARWVDADTLTFFDNANVRRGPSRGVVLDVDPVEGTATTREEVTSSDELFALYGSSARSADDGSWLLAFADSGTVTWHGPDDPNGRESWRATMGSTSYRAEVVDWTAEPAADPLVAPTSDGVAVSWNGATEVVTWQVETADGGTVEAAWEDLETEVPLPGGAVPVRVSALDADGEVLRTVAVEVG</sequence>
<dbReference type="PANTHER" id="PTHR35340">
    <property type="entry name" value="PQQ ENZYME REPEAT PROTEIN-RELATED"/>
    <property type="match status" value="1"/>
</dbReference>
<feature type="signal peptide" evidence="1">
    <location>
        <begin position="1"/>
        <end position="36"/>
    </location>
</feature>
<feature type="chain" id="PRO_5045535266" evidence="1">
    <location>
        <begin position="37"/>
        <end position="609"/>
    </location>
</feature>
<reference evidence="3" key="1">
    <citation type="journal article" date="2019" name="Int. J. Syst. Evol. Microbiol.">
        <title>The Global Catalogue of Microorganisms (GCM) 10K type strain sequencing project: providing services to taxonomists for standard genome sequencing and annotation.</title>
        <authorList>
            <consortium name="The Broad Institute Genomics Platform"/>
            <consortium name="The Broad Institute Genome Sequencing Center for Infectious Disease"/>
            <person name="Wu L."/>
            <person name="Ma J."/>
        </authorList>
    </citation>
    <scope>NUCLEOTIDE SEQUENCE [LARGE SCALE GENOMIC DNA]</scope>
    <source>
        <strain evidence="3">CCUG 43114</strain>
    </source>
</reference>
<dbReference type="InterPro" id="IPR053143">
    <property type="entry name" value="Arylsulfate_ST"/>
</dbReference>
<dbReference type="PANTHER" id="PTHR35340:SF5">
    <property type="entry name" value="ASST-DOMAIN-CONTAINING PROTEIN"/>
    <property type="match status" value="1"/>
</dbReference>
<evidence type="ECO:0000256" key="1">
    <source>
        <dbReference type="SAM" id="SignalP"/>
    </source>
</evidence>
<organism evidence="2 3">
    <name type="scientific">Aquipuribacter nitratireducens</name>
    <dbReference type="NCBI Taxonomy" id="650104"/>
    <lineage>
        <taxon>Bacteria</taxon>
        <taxon>Bacillati</taxon>
        <taxon>Actinomycetota</taxon>
        <taxon>Actinomycetes</taxon>
        <taxon>Micrococcales</taxon>
        <taxon>Intrasporangiaceae</taxon>
        <taxon>Aquipuribacter</taxon>
    </lineage>
</organism>
<evidence type="ECO:0000313" key="3">
    <source>
        <dbReference type="Proteomes" id="UP001596122"/>
    </source>
</evidence>
<evidence type="ECO:0000313" key="2">
    <source>
        <dbReference type="EMBL" id="MFC5382313.1"/>
    </source>
</evidence>
<name>A0ABW0GQR4_9MICO</name>
<proteinExistence type="predicted"/>
<dbReference type="InterPro" id="IPR039535">
    <property type="entry name" value="ASST-like"/>
</dbReference>
<dbReference type="Proteomes" id="UP001596122">
    <property type="component" value="Unassembled WGS sequence"/>
</dbReference>
<dbReference type="EMBL" id="JBHSLD010000015">
    <property type="protein sequence ID" value="MFC5382313.1"/>
    <property type="molecule type" value="Genomic_DNA"/>
</dbReference>
<comment type="caution">
    <text evidence="2">The sequence shown here is derived from an EMBL/GenBank/DDBJ whole genome shotgun (WGS) entry which is preliminary data.</text>
</comment>
<dbReference type="Pfam" id="PF14269">
    <property type="entry name" value="Arylsulfotran_2"/>
    <property type="match status" value="1"/>
</dbReference>
<keyword evidence="3" id="KW-1185">Reference proteome</keyword>